<dbReference type="InterPro" id="IPR052712">
    <property type="entry name" value="Acid_resist_chaperone_HdeD"/>
</dbReference>
<keyword evidence="1" id="KW-0812">Transmembrane</keyword>
<keyword evidence="1" id="KW-1133">Transmembrane helix</keyword>
<evidence type="ECO:0000313" key="3">
    <source>
        <dbReference type="Proteomes" id="UP000595917"/>
    </source>
</evidence>
<proteinExistence type="predicted"/>
<feature type="transmembrane region" description="Helical" evidence="1">
    <location>
        <begin position="7"/>
        <end position="26"/>
    </location>
</feature>
<name>A0A7T7XR73_9SPIR</name>
<feature type="transmembrane region" description="Helical" evidence="1">
    <location>
        <begin position="32"/>
        <end position="56"/>
    </location>
</feature>
<keyword evidence="3" id="KW-1185">Reference proteome</keyword>
<keyword evidence="1" id="KW-0472">Membrane</keyword>
<dbReference type="InterPro" id="IPR005325">
    <property type="entry name" value="DUF308_memb"/>
</dbReference>
<feature type="transmembrane region" description="Helical" evidence="1">
    <location>
        <begin position="124"/>
        <end position="144"/>
    </location>
</feature>
<evidence type="ECO:0000313" key="2">
    <source>
        <dbReference type="EMBL" id="QQO10973.1"/>
    </source>
</evidence>
<organism evidence="2 3">
    <name type="scientific">Breznakiella homolactica</name>
    <dbReference type="NCBI Taxonomy" id="2798577"/>
    <lineage>
        <taxon>Bacteria</taxon>
        <taxon>Pseudomonadati</taxon>
        <taxon>Spirochaetota</taxon>
        <taxon>Spirochaetia</taxon>
        <taxon>Spirochaetales</taxon>
        <taxon>Breznakiellaceae</taxon>
        <taxon>Breznakiella</taxon>
    </lineage>
</organism>
<dbReference type="KEGG" id="bhc:JFL75_08660"/>
<feature type="transmembrane region" description="Helical" evidence="1">
    <location>
        <begin position="63"/>
        <end position="85"/>
    </location>
</feature>
<dbReference type="Pfam" id="PF03729">
    <property type="entry name" value="DUF308"/>
    <property type="match status" value="2"/>
</dbReference>
<accession>A0A7T7XR73</accession>
<dbReference type="AlphaFoldDB" id="A0A7T7XR73"/>
<dbReference type="PANTHER" id="PTHR34989:SF1">
    <property type="entry name" value="PROTEIN HDED"/>
    <property type="match status" value="1"/>
</dbReference>
<feature type="transmembrane region" description="Helical" evidence="1">
    <location>
        <begin position="150"/>
        <end position="173"/>
    </location>
</feature>
<dbReference type="RefSeq" id="WP_215628278.1">
    <property type="nucleotide sequence ID" value="NZ_CP067089.2"/>
</dbReference>
<evidence type="ECO:0000256" key="1">
    <source>
        <dbReference type="SAM" id="Phobius"/>
    </source>
</evidence>
<sequence length="180" mass="19482">MKRRSTFGWIELILGILLIVLGILTFRNPVSALGSFVVIYGIAAIVSGIADIVLYVRLQRRTGFGPATAIISGILSILVGILLLFNINAGVFAFSFLFPIWFIVHCIARLSNLPLIRAIGGNGAYWWSMIINILGLILGIVLLFNPFASALSMVYLIGIYLVVLGIGSIVTAFSRLGQGR</sequence>
<dbReference type="Proteomes" id="UP000595917">
    <property type="component" value="Chromosome"/>
</dbReference>
<dbReference type="PANTHER" id="PTHR34989">
    <property type="entry name" value="PROTEIN HDED"/>
    <property type="match status" value="1"/>
</dbReference>
<feature type="transmembrane region" description="Helical" evidence="1">
    <location>
        <begin position="91"/>
        <end position="112"/>
    </location>
</feature>
<dbReference type="EMBL" id="CP067089">
    <property type="protein sequence ID" value="QQO10973.1"/>
    <property type="molecule type" value="Genomic_DNA"/>
</dbReference>
<protein>
    <submittedName>
        <fullName evidence="2">DUF308 domain-containing protein</fullName>
    </submittedName>
</protein>
<reference evidence="2" key="1">
    <citation type="submission" date="2021-01" db="EMBL/GenBank/DDBJ databases">
        <title>Description of Breznakiella homolactica.</title>
        <authorList>
            <person name="Song Y."/>
            <person name="Brune A."/>
        </authorList>
    </citation>
    <scope>NUCLEOTIDE SEQUENCE</scope>
    <source>
        <strain evidence="2">RmG30</strain>
    </source>
</reference>
<gene>
    <name evidence="2" type="ORF">JFL75_08660</name>
</gene>
<dbReference type="GO" id="GO:0005886">
    <property type="term" value="C:plasma membrane"/>
    <property type="evidence" value="ECO:0007669"/>
    <property type="project" value="TreeGrafter"/>
</dbReference>